<keyword evidence="3" id="KW-1185">Reference proteome</keyword>
<dbReference type="SUPFAM" id="SSF56672">
    <property type="entry name" value="DNA/RNA polymerases"/>
    <property type="match status" value="1"/>
</dbReference>
<dbReference type="PANTHER" id="PTHR35369:SF2">
    <property type="entry name" value="BLR3025 PROTEIN"/>
    <property type="match status" value="1"/>
</dbReference>
<protein>
    <submittedName>
        <fullName evidence="2">DNA polymerase Y family protein</fullName>
    </submittedName>
</protein>
<gene>
    <name evidence="2" type="ORF">QWJ38_18135</name>
</gene>
<organism evidence="2 3">
    <name type="scientific">Roseateles violae</name>
    <dbReference type="NCBI Taxonomy" id="3058042"/>
    <lineage>
        <taxon>Bacteria</taxon>
        <taxon>Pseudomonadati</taxon>
        <taxon>Pseudomonadota</taxon>
        <taxon>Betaproteobacteria</taxon>
        <taxon>Burkholderiales</taxon>
        <taxon>Sphaerotilaceae</taxon>
        <taxon>Roseateles</taxon>
    </lineage>
</organism>
<name>A0ABT8DY80_9BURK</name>
<reference evidence="2 3" key="1">
    <citation type="submission" date="2023-06" db="EMBL/GenBank/DDBJ databases">
        <title>Pelomonas sp. PFR6 16S ribosomal RNA gene Genome sequencing and assembly.</title>
        <authorList>
            <person name="Woo H."/>
        </authorList>
    </citation>
    <scope>NUCLEOTIDE SEQUENCE [LARGE SCALE GENOMIC DNA]</scope>
    <source>
        <strain evidence="2 3">PFR6</strain>
    </source>
</reference>
<comment type="caution">
    <text evidence="2">The sequence shown here is derived from an EMBL/GenBank/DDBJ whole genome shotgun (WGS) entry which is preliminary data.</text>
</comment>
<keyword evidence="1" id="KW-0227">DNA damage</keyword>
<sequence>MYWLALLPQASDSAEDAADTPQAAAARQQALAWLALRFSPRVACLEEAVVLEVGASLRLFGGARALHRLLRQQAAQSGLALRAIAWAPSSLGALALARAGIVNGLGPDFHARLDALPLASLSAVAAQQAMLARLGCRCLADVRRLPRPAAARRFGSALLQALDQAYGEAPEAHRWLELPERFAARLELPWRVEHAPALLHYLQQLLRQLCAWLAARHAGIREFDLHWQHDAMRARDSGSGGTLRIATAETTRDFGHLSRLAAEHLAQLQLAAPAGELSLSAEQLLPLQEHSASLLPRSPEQAAEPLPQLLERLSVRLGRGNVREGRRQEDHRLERMQRWLPWPVAERQAGSLRRPPGPQPSWLLEPPQRLAVSAQEQPLAGGPLQLLAGPHRIEAGWWDGGAPQQRDYFLYRSAELGLLWIYSERQPTARPGWFLHGVFG</sequence>
<evidence type="ECO:0000256" key="1">
    <source>
        <dbReference type="ARBA" id="ARBA00022763"/>
    </source>
</evidence>
<dbReference type="RefSeq" id="WP_290360526.1">
    <property type="nucleotide sequence ID" value="NZ_JAUHHC010000005.1"/>
</dbReference>
<dbReference type="CDD" id="cd03468">
    <property type="entry name" value="PolY_like"/>
    <property type="match status" value="1"/>
</dbReference>
<dbReference type="InterPro" id="IPR050356">
    <property type="entry name" value="SulA_CellDiv_inhibitor"/>
</dbReference>
<evidence type="ECO:0000313" key="2">
    <source>
        <dbReference type="EMBL" id="MDN3922214.1"/>
    </source>
</evidence>
<dbReference type="InterPro" id="IPR043502">
    <property type="entry name" value="DNA/RNA_pol_sf"/>
</dbReference>
<accession>A0ABT8DY80</accession>
<dbReference type="PANTHER" id="PTHR35369">
    <property type="entry name" value="BLR3025 PROTEIN-RELATED"/>
    <property type="match status" value="1"/>
</dbReference>
<dbReference type="EMBL" id="JAUHHC010000005">
    <property type="protein sequence ID" value="MDN3922214.1"/>
    <property type="molecule type" value="Genomic_DNA"/>
</dbReference>
<proteinExistence type="predicted"/>
<evidence type="ECO:0000313" key="3">
    <source>
        <dbReference type="Proteomes" id="UP001228044"/>
    </source>
</evidence>
<dbReference type="Proteomes" id="UP001228044">
    <property type="component" value="Unassembled WGS sequence"/>
</dbReference>